<keyword evidence="3" id="KW-0413">Isomerase</keyword>
<evidence type="ECO:0000256" key="2">
    <source>
        <dbReference type="ARBA" id="ARBA00023140"/>
    </source>
</evidence>
<evidence type="ECO:0000313" key="5">
    <source>
        <dbReference type="Proteomes" id="UP001172673"/>
    </source>
</evidence>
<organism evidence="4 5">
    <name type="scientific">Cladophialophora chaetospira</name>
    <dbReference type="NCBI Taxonomy" id="386627"/>
    <lineage>
        <taxon>Eukaryota</taxon>
        <taxon>Fungi</taxon>
        <taxon>Dikarya</taxon>
        <taxon>Ascomycota</taxon>
        <taxon>Pezizomycotina</taxon>
        <taxon>Eurotiomycetes</taxon>
        <taxon>Chaetothyriomycetidae</taxon>
        <taxon>Chaetothyriales</taxon>
        <taxon>Herpotrichiellaceae</taxon>
        <taxon>Cladophialophora</taxon>
    </lineage>
</organism>
<evidence type="ECO:0008006" key="6">
    <source>
        <dbReference type="Google" id="ProtNLM"/>
    </source>
</evidence>
<evidence type="ECO:0000313" key="4">
    <source>
        <dbReference type="EMBL" id="KAJ9611393.1"/>
    </source>
</evidence>
<comment type="subcellular location">
    <subcellularLocation>
        <location evidence="1">Peroxisome</location>
    </subcellularLocation>
</comment>
<dbReference type="CDD" id="cd06558">
    <property type="entry name" value="crotonase-like"/>
    <property type="match status" value="1"/>
</dbReference>
<dbReference type="Proteomes" id="UP001172673">
    <property type="component" value="Unassembled WGS sequence"/>
</dbReference>
<dbReference type="SUPFAM" id="SSF52096">
    <property type="entry name" value="ClpP/crotonase"/>
    <property type="match status" value="1"/>
</dbReference>
<keyword evidence="2" id="KW-0576">Peroxisome</keyword>
<dbReference type="Pfam" id="PF00378">
    <property type="entry name" value="ECH_1"/>
    <property type="match status" value="1"/>
</dbReference>
<dbReference type="AlphaFoldDB" id="A0AA38XDD1"/>
<protein>
    <recommendedName>
        <fullName evidence="6">Enoyl-CoA hydratase</fullName>
    </recommendedName>
</protein>
<dbReference type="PANTHER" id="PTHR43684">
    <property type="match status" value="1"/>
</dbReference>
<accession>A0AA38XDD1</accession>
<keyword evidence="5" id="KW-1185">Reference proteome</keyword>
<dbReference type="InterPro" id="IPR051053">
    <property type="entry name" value="ECH/Chromodomain_protein"/>
</dbReference>
<gene>
    <name evidence="4" type="ORF">H2200_004577</name>
</gene>
<dbReference type="GO" id="GO:0004165">
    <property type="term" value="F:delta(3)-delta(2)-enoyl-CoA isomerase activity"/>
    <property type="evidence" value="ECO:0007669"/>
    <property type="project" value="UniProtKB-ARBA"/>
</dbReference>
<dbReference type="InterPro" id="IPR001753">
    <property type="entry name" value="Enoyl-CoA_hydra/iso"/>
</dbReference>
<dbReference type="GO" id="GO:0005777">
    <property type="term" value="C:peroxisome"/>
    <property type="evidence" value="ECO:0007669"/>
    <property type="project" value="UniProtKB-SubCell"/>
</dbReference>
<evidence type="ECO:0000256" key="3">
    <source>
        <dbReference type="ARBA" id="ARBA00023235"/>
    </source>
</evidence>
<dbReference type="Gene3D" id="3.90.226.10">
    <property type="entry name" value="2-enoyl-CoA Hydratase, Chain A, domain 1"/>
    <property type="match status" value="1"/>
</dbReference>
<evidence type="ECO:0000256" key="1">
    <source>
        <dbReference type="ARBA" id="ARBA00004275"/>
    </source>
</evidence>
<sequence length="272" mass="29879">MTSPLPTYQTLLLSPLSPGSLLIEYNQPKIANAFTLQQYHDLASALKYARTLPQIRVVVISGRGKHYCAGKVLLPPGTENGPTIEQEIEAGRALGDELLGYPKVLIAAVHGAAIGWGCTQLWNFDLVYAWSKAAVFQTPFMQLGFVPEGASSWSFPKVMGKQRANALLLASEKLSAREMYDAGLVTKAIEADTLEGFREEVFTIARRIGTYSAESLRMAKAQVNRPSVLAQQREASMWEGVDLKVRLNSDEAKAAMKSFQNKPKTMAEKSKL</sequence>
<reference evidence="4" key="1">
    <citation type="submission" date="2022-10" db="EMBL/GenBank/DDBJ databases">
        <title>Culturing micro-colonial fungi from biological soil crusts in the Mojave desert and describing Neophaeococcomyces mojavensis, and introducing the new genera and species Taxawa tesnikishii.</title>
        <authorList>
            <person name="Kurbessoian T."/>
            <person name="Stajich J.E."/>
        </authorList>
    </citation>
    <scope>NUCLEOTIDE SEQUENCE</scope>
    <source>
        <strain evidence="4">TK_41</strain>
    </source>
</reference>
<dbReference type="PANTHER" id="PTHR43684:SF1">
    <property type="entry name" value="ENOYL-COA DELTA ISOMERASE 2"/>
    <property type="match status" value="1"/>
</dbReference>
<name>A0AA38XDD1_9EURO</name>
<comment type="caution">
    <text evidence="4">The sequence shown here is derived from an EMBL/GenBank/DDBJ whole genome shotgun (WGS) entry which is preliminary data.</text>
</comment>
<proteinExistence type="predicted"/>
<dbReference type="EMBL" id="JAPDRK010000006">
    <property type="protein sequence ID" value="KAJ9611393.1"/>
    <property type="molecule type" value="Genomic_DNA"/>
</dbReference>
<dbReference type="InterPro" id="IPR029045">
    <property type="entry name" value="ClpP/crotonase-like_dom_sf"/>
</dbReference>